<dbReference type="KEGG" id="scs:Sta7437_1216"/>
<evidence type="ECO:0000313" key="2">
    <source>
        <dbReference type="Proteomes" id="UP000010473"/>
    </source>
</evidence>
<dbReference type="EMBL" id="CP003653">
    <property type="protein sequence ID" value="AFZ34786.1"/>
    <property type="molecule type" value="Genomic_DNA"/>
</dbReference>
<dbReference type="AlphaFoldDB" id="K9XRV5"/>
<organism evidence="1 2">
    <name type="scientific">Stanieria cyanosphaera (strain ATCC 29371 / PCC 7437)</name>
    <dbReference type="NCBI Taxonomy" id="111780"/>
    <lineage>
        <taxon>Bacteria</taxon>
        <taxon>Bacillati</taxon>
        <taxon>Cyanobacteriota</taxon>
        <taxon>Cyanophyceae</taxon>
        <taxon>Pleurocapsales</taxon>
        <taxon>Dermocarpellaceae</taxon>
        <taxon>Stanieria</taxon>
    </lineage>
</organism>
<dbReference type="RefSeq" id="WP_015192459.1">
    <property type="nucleotide sequence ID" value="NC_019748.1"/>
</dbReference>
<evidence type="ECO:0000313" key="1">
    <source>
        <dbReference type="EMBL" id="AFZ34786.1"/>
    </source>
</evidence>
<keyword evidence="2" id="KW-1185">Reference proteome</keyword>
<dbReference type="GO" id="GO:0042742">
    <property type="term" value="P:defense response to bacterium"/>
    <property type="evidence" value="ECO:0007669"/>
    <property type="project" value="InterPro"/>
</dbReference>
<sequence length="91" mass="9862">MDIIRAWKDEDYYSNLNQEELRLLPENPAGIIELSDEQMEGVSGGGLQDNSFAACNINVNFNFNISVGEKATCNINSNNASVCISNIGGSC</sequence>
<reference evidence="2" key="1">
    <citation type="journal article" date="2013" name="Proc. Natl. Acad. Sci. U.S.A.">
        <title>Improving the coverage of the cyanobacterial phylum using diversity-driven genome sequencing.</title>
        <authorList>
            <person name="Shih P.M."/>
            <person name="Wu D."/>
            <person name="Latifi A."/>
            <person name="Axen S.D."/>
            <person name="Fewer D.P."/>
            <person name="Talla E."/>
            <person name="Calteau A."/>
            <person name="Cai F."/>
            <person name="Tandeau de Marsac N."/>
            <person name="Rippka R."/>
            <person name="Herdman M."/>
            <person name="Sivonen K."/>
            <person name="Coursin T."/>
            <person name="Laurent T."/>
            <person name="Goodwin L."/>
            <person name="Nolan M."/>
            <person name="Davenport K.W."/>
            <person name="Han C.S."/>
            <person name="Rubin E.M."/>
            <person name="Eisen J.A."/>
            <person name="Woyke T."/>
            <person name="Gugger M."/>
            <person name="Kerfeld C.A."/>
        </authorList>
    </citation>
    <scope>NUCLEOTIDE SEQUENCE [LARGE SCALE GENOMIC DNA]</scope>
    <source>
        <strain evidence="2">ATCC 29371 / PCC 7437</strain>
    </source>
</reference>
<dbReference type="InterPro" id="IPR027635">
    <property type="entry name" value="Lantibiotic2_lead_pep_dom"/>
</dbReference>
<dbReference type="Proteomes" id="UP000010473">
    <property type="component" value="Chromosome"/>
</dbReference>
<dbReference type="OrthoDB" id="3539673at2"/>
<proteinExistence type="predicted"/>
<dbReference type="NCBIfam" id="TIGR03898">
    <property type="entry name" value="lanti_MRSA_kill"/>
    <property type="match status" value="1"/>
</dbReference>
<accession>K9XRV5</accession>
<evidence type="ECO:0008006" key="3">
    <source>
        <dbReference type="Google" id="ProtNLM"/>
    </source>
</evidence>
<protein>
    <recommendedName>
        <fullName evidence="3">Mersacidin/lichenicidin family type 2 lantibiotic</fullName>
    </recommendedName>
</protein>
<gene>
    <name evidence="1" type="ordered locus">Sta7437_1216</name>
</gene>
<name>K9XRV5_STAC7</name>
<dbReference type="STRING" id="111780.Sta7437_1216"/>
<dbReference type="HOGENOM" id="CLU_2425484_0_0_3"/>
<dbReference type="eggNOG" id="ENOG5033G6U">
    <property type="taxonomic scope" value="Bacteria"/>
</dbReference>